<evidence type="ECO:0000256" key="2">
    <source>
        <dbReference type="PROSITE-ProRule" id="PRU00708"/>
    </source>
</evidence>
<feature type="repeat" description="PPR" evidence="2">
    <location>
        <begin position="153"/>
        <end position="187"/>
    </location>
</feature>
<accession>D7FX74</accession>
<dbReference type="Proteomes" id="UP000002630">
    <property type="component" value="Linkage Group LG04"/>
</dbReference>
<feature type="repeat" description="PPR" evidence="2">
    <location>
        <begin position="259"/>
        <end position="293"/>
    </location>
</feature>
<feature type="compositionally biased region" description="Low complexity" evidence="3">
    <location>
        <begin position="467"/>
        <end position="480"/>
    </location>
</feature>
<feature type="compositionally biased region" description="Low complexity" evidence="3">
    <location>
        <begin position="737"/>
        <end position="749"/>
    </location>
</feature>
<feature type="region of interest" description="Disordered" evidence="3">
    <location>
        <begin position="1148"/>
        <end position="1170"/>
    </location>
</feature>
<name>D7FX74_ECTSI</name>
<dbReference type="InterPro" id="IPR002885">
    <property type="entry name" value="PPR_rpt"/>
</dbReference>
<feature type="region of interest" description="Disordered" evidence="3">
    <location>
        <begin position="1000"/>
        <end position="1081"/>
    </location>
</feature>
<feature type="compositionally biased region" description="Gly residues" evidence="3">
    <location>
        <begin position="935"/>
        <end position="952"/>
    </location>
</feature>
<feature type="region of interest" description="Disordered" evidence="3">
    <location>
        <begin position="789"/>
        <end position="984"/>
    </location>
</feature>
<evidence type="ECO:0008006" key="6">
    <source>
        <dbReference type="Google" id="ProtNLM"/>
    </source>
</evidence>
<feature type="repeat" description="PPR" evidence="2">
    <location>
        <begin position="4"/>
        <end position="38"/>
    </location>
</feature>
<dbReference type="EMBL" id="FN648509">
    <property type="protein sequence ID" value="CBJ26407.1"/>
    <property type="molecule type" value="Genomic_DNA"/>
</dbReference>
<dbReference type="Gene3D" id="1.25.40.10">
    <property type="entry name" value="Tetratricopeptide repeat domain"/>
    <property type="match status" value="4"/>
</dbReference>
<feature type="compositionally biased region" description="Basic and acidic residues" evidence="3">
    <location>
        <begin position="885"/>
        <end position="895"/>
    </location>
</feature>
<feature type="compositionally biased region" description="Low complexity" evidence="3">
    <location>
        <begin position="860"/>
        <end position="869"/>
    </location>
</feature>
<dbReference type="PANTHER" id="PTHR47447:SF17">
    <property type="entry name" value="OS12G0638900 PROTEIN"/>
    <property type="match status" value="1"/>
</dbReference>
<evidence type="ECO:0000256" key="3">
    <source>
        <dbReference type="SAM" id="MobiDB-lite"/>
    </source>
</evidence>
<dbReference type="PROSITE" id="PS51375">
    <property type="entry name" value="PPR"/>
    <property type="match status" value="6"/>
</dbReference>
<feature type="region of interest" description="Disordered" evidence="3">
    <location>
        <begin position="464"/>
        <end position="505"/>
    </location>
</feature>
<feature type="repeat" description="PPR" evidence="2">
    <location>
        <begin position="188"/>
        <end position="218"/>
    </location>
</feature>
<dbReference type="STRING" id="2880.D7FX74"/>
<dbReference type="Pfam" id="PF01535">
    <property type="entry name" value="PPR"/>
    <property type="match status" value="2"/>
</dbReference>
<dbReference type="PANTHER" id="PTHR47447">
    <property type="entry name" value="OS03G0856100 PROTEIN"/>
    <property type="match status" value="1"/>
</dbReference>
<feature type="compositionally biased region" description="Low complexity" evidence="3">
    <location>
        <begin position="1019"/>
        <end position="1069"/>
    </location>
</feature>
<keyword evidence="1" id="KW-0677">Repeat</keyword>
<dbReference type="OrthoDB" id="10496730at2759"/>
<feature type="region of interest" description="Disordered" evidence="3">
    <location>
        <begin position="737"/>
        <end position="776"/>
    </location>
</feature>
<feature type="repeat" description="PPR" evidence="2">
    <location>
        <begin position="74"/>
        <end position="104"/>
    </location>
</feature>
<dbReference type="InParanoid" id="D7FX74"/>
<evidence type="ECO:0000313" key="4">
    <source>
        <dbReference type="EMBL" id="CBJ26407.1"/>
    </source>
</evidence>
<feature type="compositionally biased region" description="Polar residues" evidence="3">
    <location>
        <begin position="750"/>
        <end position="759"/>
    </location>
</feature>
<protein>
    <recommendedName>
        <fullName evidence="6">Pentacotripeptide-repeat region of PRORP domain-containing protein</fullName>
    </recommendedName>
</protein>
<gene>
    <name evidence="4" type="ORF">Esi_0032_0152</name>
</gene>
<feature type="region of interest" description="Disordered" evidence="3">
    <location>
        <begin position="335"/>
        <end position="370"/>
    </location>
</feature>
<dbReference type="AlphaFoldDB" id="D7FX74"/>
<reference evidence="4 5" key="1">
    <citation type="journal article" date="2010" name="Nature">
        <title>The Ectocarpus genome and the independent evolution of multicellularity in brown algae.</title>
        <authorList>
            <person name="Cock J.M."/>
            <person name="Sterck L."/>
            <person name="Rouze P."/>
            <person name="Scornet D."/>
            <person name="Allen A.E."/>
            <person name="Amoutzias G."/>
            <person name="Anthouard V."/>
            <person name="Artiguenave F."/>
            <person name="Aury J.M."/>
            <person name="Badger J.H."/>
            <person name="Beszteri B."/>
            <person name="Billiau K."/>
            <person name="Bonnet E."/>
            <person name="Bothwell J.H."/>
            <person name="Bowler C."/>
            <person name="Boyen C."/>
            <person name="Brownlee C."/>
            <person name="Carrano C.J."/>
            <person name="Charrier B."/>
            <person name="Cho G.Y."/>
            <person name="Coelho S.M."/>
            <person name="Collen J."/>
            <person name="Corre E."/>
            <person name="Da Silva C."/>
            <person name="Delage L."/>
            <person name="Delaroque N."/>
            <person name="Dittami S.M."/>
            <person name="Doulbeau S."/>
            <person name="Elias M."/>
            <person name="Farnham G."/>
            <person name="Gachon C.M."/>
            <person name="Gschloessl B."/>
            <person name="Heesch S."/>
            <person name="Jabbari K."/>
            <person name="Jubin C."/>
            <person name="Kawai H."/>
            <person name="Kimura K."/>
            <person name="Kloareg B."/>
            <person name="Kupper F.C."/>
            <person name="Lang D."/>
            <person name="Le Bail A."/>
            <person name="Leblanc C."/>
            <person name="Lerouge P."/>
            <person name="Lohr M."/>
            <person name="Lopez P.J."/>
            <person name="Martens C."/>
            <person name="Maumus F."/>
            <person name="Michel G."/>
            <person name="Miranda-Saavedra D."/>
            <person name="Morales J."/>
            <person name="Moreau H."/>
            <person name="Motomura T."/>
            <person name="Nagasato C."/>
            <person name="Napoli C.A."/>
            <person name="Nelson D.R."/>
            <person name="Nyvall-Collen P."/>
            <person name="Peters A.F."/>
            <person name="Pommier C."/>
            <person name="Potin P."/>
            <person name="Poulain J."/>
            <person name="Quesneville H."/>
            <person name="Read B."/>
            <person name="Rensing S.A."/>
            <person name="Ritter A."/>
            <person name="Rousvoal S."/>
            <person name="Samanta M."/>
            <person name="Samson G."/>
            <person name="Schroeder D.C."/>
            <person name="Segurens B."/>
            <person name="Strittmatter M."/>
            <person name="Tonon T."/>
            <person name="Tregear J.W."/>
            <person name="Valentin K."/>
            <person name="von Dassow P."/>
            <person name="Yamagishi T."/>
            <person name="Van de Peer Y."/>
            <person name="Wincker P."/>
        </authorList>
    </citation>
    <scope>NUCLEOTIDE SEQUENCE [LARGE SCALE GENOMIC DNA]</scope>
    <source>
        <strain evidence="5">Ec32 / CCAP1310/4</strain>
    </source>
</reference>
<keyword evidence="5" id="KW-1185">Reference proteome</keyword>
<sequence>MYDVQFSYSAAITACKNCGQWETALGLLDDMRMRGLGRDRHSLNAAIAACASAGRWKPAVEILEGMEEKGPSPDVFTYGAVIDALAHGGEVDLALRTLKRMRSDPSRYPAPNTVCHNAALMALMRDGRWREARGLLSEVASATPATGGGVELDFLSYNTVIRACAAAGEAEEALKTREEMRAAGIPADAYTYEALSTACGSAGDWEAAEAVVREMVAYSRAGEWERAQQCLDDMRQGSGWLPEDDGQERVGAGTGVKPDSTSVGWAIQACAAAGQWDRALATFSGAKSDGIQPGQLCFDAALRACAVGGQGARATSLLAEMATLESEHRLARLGEEEKASPSLGANNQGVRTVPQPSEDDAAPRRSTDSYRLGMEACRRGGDARGVMSTFVIMEEEGFEADVEEAEEEAASRSAEATQTAAAAEMLPSLSPAIYAAAANALADVGEWEWCLVLLEELEQLDAEQDDGATGATATSTAAALSPPPPAGVALASAGDDNNGEEQEAPETVLRVELDENGALAAPATATSQKEGSAPEAAAAATAAAYTAAVRACGEGGAGVQTVVGVLERMRWVGVDPGEDAYAAAVSAFRACGGGGAREGEEGSGRGVLFAEEAARALVEHETGRDGAADWASPFLYRMLFVEGRRAAGVATDDAAEVAAAAVAAAAAAADSGTAPKRPARVNAGVEAVYMSCLTMCAAAGDGSLARDVLRWMKLEGFQASEEAYMLAIEACCNPAVPQDSPAAPQQPSSFTTPPATSRQRLPLPPPTFASGATSPEDLAGVRRKLFSEGEAPESEQHSAAAATSDVVTGIPPPPRDDGDDGVAAVLRPATAGTSVPGVGDPASSVDEDVERGRVAEEMPAAAAAAAAAAESLNQQRPQPPLGEEEERKAERRPELEWVVIPGGRVSPPEFDEDGNEKNVTPPGTMGGAAWATGGAKAGPGGSGAVGFGGGDGAPFPREGEATTAAASRRDGDGGTTSPASARADVSRAGAVNVLSPLAAAAPAAPAAAGGGRSSGQRLTPRVDPDAAVVAAGSSSTPTAAAADQGGSSSVPGSGASSTDSNRSVNNSSNGRGGGGADWERARAILDDMTAADHLPPPPEEAFRAVLGACDSAGRVGEALEIAQVMVGAGFSPSISLMTRLIASHADELDRERREMEEAAAEPAEEWGETS</sequence>
<dbReference type="Pfam" id="PF13041">
    <property type="entry name" value="PPR_2"/>
    <property type="match status" value="2"/>
</dbReference>
<evidence type="ECO:0000313" key="5">
    <source>
        <dbReference type="Proteomes" id="UP000002630"/>
    </source>
</evidence>
<organism evidence="4 5">
    <name type="scientific">Ectocarpus siliculosus</name>
    <name type="common">Brown alga</name>
    <name type="synonym">Conferva siliculosa</name>
    <dbReference type="NCBI Taxonomy" id="2880"/>
    <lineage>
        <taxon>Eukaryota</taxon>
        <taxon>Sar</taxon>
        <taxon>Stramenopiles</taxon>
        <taxon>Ochrophyta</taxon>
        <taxon>PX clade</taxon>
        <taxon>Phaeophyceae</taxon>
        <taxon>Ectocarpales</taxon>
        <taxon>Ectocarpaceae</taxon>
        <taxon>Ectocarpus</taxon>
    </lineage>
</organism>
<dbReference type="InterPro" id="IPR011990">
    <property type="entry name" value="TPR-like_helical_dom_sf"/>
</dbReference>
<dbReference type="NCBIfam" id="TIGR00756">
    <property type="entry name" value="PPR"/>
    <property type="match status" value="2"/>
</dbReference>
<proteinExistence type="predicted"/>
<feature type="repeat" description="PPR" evidence="2">
    <location>
        <begin position="39"/>
        <end position="73"/>
    </location>
</feature>
<dbReference type="EMBL" id="FN649729">
    <property type="protein sequence ID" value="CBJ26407.1"/>
    <property type="molecule type" value="Genomic_DNA"/>
</dbReference>
<feature type="compositionally biased region" description="Acidic residues" evidence="3">
    <location>
        <begin position="1157"/>
        <end position="1170"/>
    </location>
</feature>
<dbReference type="eggNOG" id="KOG4197">
    <property type="taxonomic scope" value="Eukaryota"/>
</dbReference>
<evidence type="ECO:0000256" key="1">
    <source>
        <dbReference type="ARBA" id="ARBA00022737"/>
    </source>
</evidence>